<comment type="catalytic activity">
    <reaction evidence="8">
        <text>L-seryl-[protein] + ATP = O-phospho-L-seryl-[protein] + ADP + H(+)</text>
        <dbReference type="Rhea" id="RHEA:17989"/>
        <dbReference type="Rhea" id="RHEA-COMP:9863"/>
        <dbReference type="Rhea" id="RHEA-COMP:11604"/>
        <dbReference type="ChEBI" id="CHEBI:15378"/>
        <dbReference type="ChEBI" id="CHEBI:29999"/>
        <dbReference type="ChEBI" id="CHEBI:30616"/>
        <dbReference type="ChEBI" id="CHEBI:83421"/>
        <dbReference type="ChEBI" id="CHEBI:456216"/>
        <dbReference type="EC" id="2.7.11.1"/>
    </reaction>
</comment>
<keyword evidence="6 9" id="KW-0067">ATP-binding</keyword>
<dbReference type="SMART" id="SM00220">
    <property type="entry name" value="S_TKc"/>
    <property type="match status" value="1"/>
</dbReference>
<evidence type="ECO:0000256" key="1">
    <source>
        <dbReference type="ARBA" id="ARBA00012513"/>
    </source>
</evidence>
<evidence type="ECO:0000256" key="9">
    <source>
        <dbReference type="PROSITE-ProRule" id="PRU10141"/>
    </source>
</evidence>
<gene>
    <name evidence="11" type="ORF">H6G18_04010</name>
</gene>
<evidence type="ECO:0000313" key="12">
    <source>
        <dbReference type="Proteomes" id="UP000607281"/>
    </source>
</evidence>
<evidence type="ECO:0000256" key="5">
    <source>
        <dbReference type="ARBA" id="ARBA00022777"/>
    </source>
</evidence>
<evidence type="ECO:0000313" key="11">
    <source>
        <dbReference type="EMBL" id="MBD2343311.1"/>
    </source>
</evidence>
<evidence type="ECO:0000256" key="6">
    <source>
        <dbReference type="ARBA" id="ARBA00022840"/>
    </source>
</evidence>
<dbReference type="SUPFAM" id="SSF56112">
    <property type="entry name" value="Protein kinase-like (PK-like)"/>
    <property type="match status" value="1"/>
</dbReference>
<evidence type="ECO:0000256" key="4">
    <source>
        <dbReference type="ARBA" id="ARBA00022741"/>
    </source>
</evidence>
<proteinExistence type="predicted"/>
<dbReference type="EC" id="2.7.11.1" evidence="1"/>
<keyword evidence="4 9" id="KW-0547">Nucleotide-binding</keyword>
<evidence type="ECO:0000256" key="7">
    <source>
        <dbReference type="ARBA" id="ARBA00047899"/>
    </source>
</evidence>
<dbReference type="RefSeq" id="WP_190405784.1">
    <property type="nucleotide sequence ID" value="NZ_JACJRF010000004.1"/>
</dbReference>
<sequence>MNRFSGNITNLHQYNLQQNQLAQMCGSKQLFCDRYEILRILGRGGFGITFLAQDAVLPGNPLCVIKQLCPKVASPKSWQNACQRFEKEAKTLAKLGSHSQIPMLLNYFEGDGELYLVQEYVRGCTLAREVRRDGTKQEAEIKQFLRELLPILQYLYQNQVIHRDIKPQNLVRCADDRRIVLIDFGAVKEKLTDVGINSLNQNAHTNFVGTMGFAPPEQFSLRPVYASDIYALGMTCIYLLTGKAPLELENDSQTGEICWRKYANVSDNFAKILSKMVKISLDERFQKPQDVIRALNVETDLPNLSDCLTTKPLSNKFPTKVETSEKYTPSVARTAIAIREWKAKLKQKQPKRQLKPDYSGVSN</sequence>
<evidence type="ECO:0000256" key="3">
    <source>
        <dbReference type="ARBA" id="ARBA00022679"/>
    </source>
</evidence>
<reference evidence="11 12" key="1">
    <citation type="journal article" date="2020" name="ISME J.">
        <title>Comparative genomics reveals insights into cyanobacterial evolution and habitat adaptation.</title>
        <authorList>
            <person name="Chen M.Y."/>
            <person name="Teng W.K."/>
            <person name="Zhao L."/>
            <person name="Hu C.X."/>
            <person name="Zhou Y.K."/>
            <person name="Han B.P."/>
            <person name="Song L.R."/>
            <person name="Shu W.S."/>
        </authorList>
    </citation>
    <scope>NUCLEOTIDE SEQUENCE [LARGE SCALE GENOMIC DNA]</scope>
    <source>
        <strain evidence="11 12">FACHB-260</strain>
    </source>
</reference>
<organism evidence="11 12">
    <name type="scientific">Anabaena subtropica FACHB-260</name>
    <dbReference type="NCBI Taxonomy" id="2692884"/>
    <lineage>
        <taxon>Bacteria</taxon>
        <taxon>Bacillati</taxon>
        <taxon>Cyanobacteriota</taxon>
        <taxon>Cyanophyceae</taxon>
        <taxon>Nostocales</taxon>
        <taxon>Nostocaceae</taxon>
        <taxon>Anabaena</taxon>
    </lineage>
</organism>
<keyword evidence="12" id="KW-1185">Reference proteome</keyword>
<dbReference type="Pfam" id="PF00069">
    <property type="entry name" value="Pkinase"/>
    <property type="match status" value="1"/>
</dbReference>
<dbReference type="InterPro" id="IPR000719">
    <property type="entry name" value="Prot_kinase_dom"/>
</dbReference>
<dbReference type="InterPro" id="IPR011009">
    <property type="entry name" value="Kinase-like_dom_sf"/>
</dbReference>
<dbReference type="InterPro" id="IPR017441">
    <property type="entry name" value="Protein_kinase_ATP_BS"/>
</dbReference>
<dbReference type="PROSITE" id="PS50011">
    <property type="entry name" value="PROTEIN_KINASE_DOM"/>
    <property type="match status" value="1"/>
</dbReference>
<dbReference type="GO" id="GO:0004674">
    <property type="term" value="F:protein serine/threonine kinase activity"/>
    <property type="evidence" value="ECO:0007669"/>
    <property type="project" value="UniProtKB-KW"/>
</dbReference>
<dbReference type="Proteomes" id="UP000607281">
    <property type="component" value="Unassembled WGS sequence"/>
</dbReference>
<comment type="catalytic activity">
    <reaction evidence="7">
        <text>L-threonyl-[protein] + ATP = O-phospho-L-threonyl-[protein] + ADP + H(+)</text>
        <dbReference type="Rhea" id="RHEA:46608"/>
        <dbReference type="Rhea" id="RHEA-COMP:11060"/>
        <dbReference type="Rhea" id="RHEA-COMP:11605"/>
        <dbReference type="ChEBI" id="CHEBI:15378"/>
        <dbReference type="ChEBI" id="CHEBI:30013"/>
        <dbReference type="ChEBI" id="CHEBI:30616"/>
        <dbReference type="ChEBI" id="CHEBI:61977"/>
        <dbReference type="ChEBI" id="CHEBI:456216"/>
        <dbReference type="EC" id="2.7.11.1"/>
    </reaction>
</comment>
<dbReference type="PROSITE" id="PS00107">
    <property type="entry name" value="PROTEIN_KINASE_ATP"/>
    <property type="match status" value="1"/>
</dbReference>
<dbReference type="CDD" id="cd14014">
    <property type="entry name" value="STKc_PknB_like"/>
    <property type="match status" value="1"/>
</dbReference>
<evidence type="ECO:0000256" key="2">
    <source>
        <dbReference type="ARBA" id="ARBA00022527"/>
    </source>
</evidence>
<feature type="binding site" evidence="9">
    <location>
        <position position="66"/>
    </location>
    <ligand>
        <name>ATP</name>
        <dbReference type="ChEBI" id="CHEBI:30616"/>
    </ligand>
</feature>
<feature type="domain" description="Protein kinase" evidence="10">
    <location>
        <begin position="35"/>
        <end position="304"/>
    </location>
</feature>
<protein>
    <recommendedName>
        <fullName evidence="1">non-specific serine/threonine protein kinase</fullName>
        <ecNumber evidence="1">2.7.11.1</ecNumber>
    </recommendedName>
</protein>
<dbReference type="PANTHER" id="PTHR24363:SF0">
    <property type="entry name" value="SERINE_THREONINE KINASE LIKE DOMAIN CONTAINING 1"/>
    <property type="match status" value="1"/>
</dbReference>
<dbReference type="PANTHER" id="PTHR24363">
    <property type="entry name" value="SERINE/THREONINE PROTEIN KINASE"/>
    <property type="match status" value="1"/>
</dbReference>
<keyword evidence="3" id="KW-0808">Transferase</keyword>
<name>A0ABR8CJF4_9NOST</name>
<dbReference type="Gene3D" id="1.10.510.10">
    <property type="entry name" value="Transferase(Phosphotransferase) domain 1"/>
    <property type="match status" value="1"/>
</dbReference>
<keyword evidence="5 11" id="KW-0418">Kinase</keyword>
<keyword evidence="2 11" id="KW-0723">Serine/threonine-protein kinase</keyword>
<evidence type="ECO:0000256" key="8">
    <source>
        <dbReference type="ARBA" id="ARBA00048679"/>
    </source>
</evidence>
<evidence type="ECO:0000259" key="10">
    <source>
        <dbReference type="PROSITE" id="PS50011"/>
    </source>
</evidence>
<dbReference type="EMBL" id="JACJRF010000004">
    <property type="protein sequence ID" value="MBD2343311.1"/>
    <property type="molecule type" value="Genomic_DNA"/>
</dbReference>
<comment type="caution">
    <text evidence="11">The sequence shown here is derived from an EMBL/GenBank/DDBJ whole genome shotgun (WGS) entry which is preliminary data.</text>
</comment>
<accession>A0ABR8CJF4</accession>